<sequence length="51" mass="5833">MICLGFRCYFLTVGVGHVKESFHSEVVTRRQTCQTSDDHLDECQTQTIGVR</sequence>
<keyword evidence="2" id="KW-1185">Reference proteome</keyword>
<dbReference type="EMBL" id="UZAH01027515">
    <property type="protein sequence ID" value="VDO92329.1"/>
    <property type="molecule type" value="Genomic_DNA"/>
</dbReference>
<evidence type="ECO:0000313" key="2">
    <source>
        <dbReference type="Proteomes" id="UP000050761"/>
    </source>
</evidence>
<dbReference type="AlphaFoldDB" id="A0A183FVU1"/>
<proteinExistence type="predicted"/>
<evidence type="ECO:0000313" key="1">
    <source>
        <dbReference type="EMBL" id="VDO92329.1"/>
    </source>
</evidence>
<protein>
    <submittedName>
        <fullName evidence="3">Secreted protein</fullName>
    </submittedName>
</protein>
<organism evidence="2 3">
    <name type="scientific">Heligmosomoides polygyrus</name>
    <name type="common">Parasitic roundworm</name>
    <dbReference type="NCBI Taxonomy" id="6339"/>
    <lineage>
        <taxon>Eukaryota</taxon>
        <taxon>Metazoa</taxon>
        <taxon>Ecdysozoa</taxon>
        <taxon>Nematoda</taxon>
        <taxon>Chromadorea</taxon>
        <taxon>Rhabditida</taxon>
        <taxon>Rhabditina</taxon>
        <taxon>Rhabditomorpha</taxon>
        <taxon>Strongyloidea</taxon>
        <taxon>Heligmosomidae</taxon>
        <taxon>Heligmosomoides</taxon>
    </lineage>
</organism>
<dbReference type="Proteomes" id="UP000050761">
    <property type="component" value="Unassembled WGS sequence"/>
</dbReference>
<name>A0A183FVU1_HELPZ</name>
<reference evidence="1 2" key="1">
    <citation type="submission" date="2018-11" db="EMBL/GenBank/DDBJ databases">
        <authorList>
            <consortium name="Pathogen Informatics"/>
        </authorList>
    </citation>
    <scope>NUCLEOTIDE SEQUENCE [LARGE SCALE GENOMIC DNA]</scope>
</reference>
<gene>
    <name evidence="1" type="ORF">HPBE_LOCUS12483</name>
</gene>
<evidence type="ECO:0000313" key="3">
    <source>
        <dbReference type="WBParaSite" id="HPBE_0001248201-mRNA-1"/>
    </source>
</evidence>
<accession>A0A183FVU1</accession>
<dbReference type="WBParaSite" id="HPBE_0001248201-mRNA-1">
    <property type="protein sequence ID" value="HPBE_0001248201-mRNA-1"/>
    <property type="gene ID" value="HPBE_0001248201"/>
</dbReference>
<accession>A0A3P7ZPJ4</accession>
<reference evidence="3" key="2">
    <citation type="submission" date="2019-09" db="UniProtKB">
        <authorList>
            <consortium name="WormBaseParasite"/>
        </authorList>
    </citation>
    <scope>IDENTIFICATION</scope>
</reference>